<accession>W1N9G9</accession>
<dbReference type="PATRIC" id="fig|1178482.3.peg.1768"/>
<evidence type="ECO:0000313" key="1">
    <source>
        <dbReference type="EMBL" id="ERL51575.1"/>
    </source>
</evidence>
<dbReference type="Proteomes" id="UP000019113">
    <property type="component" value="Unassembled WGS sequence"/>
</dbReference>
<name>W1N9G9_9GAMM</name>
<dbReference type="EMBL" id="AVBC01000023">
    <property type="protein sequence ID" value="ERL51575.1"/>
    <property type="molecule type" value="Genomic_DNA"/>
</dbReference>
<protein>
    <submittedName>
        <fullName evidence="1">Uncharacterized protein</fullName>
    </submittedName>
</protein>
<evidence type="ECO:0000313" key="2">
    <source>
        <dbReference type="Proteomes" id="UP000019113"/>
    </source>
</evidence>
<keyword evidence="2" id="KW-1185">Reference proteome</keyword>
<reference evidence="1 2" key="1">
    <citation type="submission" date="2013-08" db="EMBL/GenBank/DDBJ databases">
        <title>draft genome of Halomonas huanghegensis, strain BJGMM-B45T.</title>
        <authorList>
            <person name="Miao C."/>
            <person name="Wan Y."/>
            <person name="Jin W."/>
        </authorList>
    </citation>
    <scope>NUCLEOTIDE SEQUENCE [LARGE SCALE GENOMIC DNA]</scope>
    <source>
        <strain evidence="1 2">BJGMM-B45</strain>
    </source>
</reference>
<gene>
    <name evidence="1" type="ORF">BJB45_13040</name>
</gene>
<organism evidence="1 2">
    <name type="scientific">Halomonas huangheensis</name>
    <dbReference type="NCBI Taxonomy" id="1178482"/>
    <lineage>
        <taxon>Bacteria</taxon>
        <taxon>Pseudomonadati</taxon>
        <taxon>Pseudomonadota</taxon>
        <taxon>Gammaproteobacteria</taxon>
        <taxon>Oceanospirillales</taxon>
        <taxon>Halomonadaceae</taxon>
        <taxon>Halomonas</taxon>
    </lineage>
</organism>
<sequence length="52" mass="6002">MRAPSTRNPDEKVHCASCRAYICLYAEALEMLENTPRSEDEKLMEDAVNRDK</sequence>
<dbReference type="AlphaFoldDB" id="W1N9G9"/>
<comment type="caution">
    <text evidence="1">The sequence shown here is derived from an EMBL/GenBank/DDBJ whole genome shotgun (WGS) entry which is preliminary data.</text>
</comment>
<proteinExistence type="predicted"/>